<reference evidence="2" key="1">
    <citation type="submission" date="2021-01" db="UniProtKB">
        <authorList>
            <consortium name="EnsemblPlants"/>
        </authorList>
    </citation>
    <scope>IDENTIFICATION</scope>
</reference>
<dbReference type="Pfam" id="PF00646">
    <property type="entry name" value="F-box"/>
    <property type="match status" value="1"/>
</dbReference>
<dbReference type="InterPro" id="IPR006527">
    <property type="entry name" value="F-box-assoc_dom_typ1"/>
</dbReference>
<accession>A0A7N0V017</accession>
<proteinExistence type="predicted"/>
<feature type="domain" description="F-box" evidence="1">
    <location>
        <begin position="1"/>
        <end position="48"/>
    </location>
</feature>
<sequence length="400" mass="46444">MVSIPELADDLVQLILLKLSVKLLIRFRSVSKSWKDIISNNAFIYEQHSNNSLALSEEKGDHTQSFLAFHLHLKPDVDKYFSRLSISQTEGMFSSRIDEVFHLPYISCPTSKFFDCPLIYPAGLGIYCLFEFSTNRAALWNPTVKELKELPSSPFKVEDSTEQYRYGFAHVFFKDGVFSYKVGKMKIRWDKGNKVYWLTIDLYSSFEDSWKQLKDCRRLERGGGTCTNQSWIFSSAILNDTFHCLNWLSREDPHIITFDMSSEEFGRFEVPDFLKHDSRYNLGLSLLTEFDENFLSLLLYWENNVEEIYIDVWVMSKYGIATSWTKQSTTGPFINIDSIEMLGMSKRAGVLFLDVDKGLSFCRLGSPKLWHLDYEKFYQIVENRESLVSFNGTSDGLKKL</sequence>
<name>A0A7N0V017_KALFE</name>
<dbReference type="EnsemblPlants" id="Kaladp0095s0285.1.v1.1">
    <property type="protein sequence ID" value="Kaladp0095s0285.1.v1.1.CDS.1"/>
    <property type="gene ID" value="Kaladp0095s0285.v1.1"/>
</dbReference>
<dbReference type="Proteomes" id="UP000594263">
    <property type="component" value="Unplaced"/>
</dbReference>
<keyword evidence="3" id="KW-1185">Reference proteome</keyword>
<dbReference type="SMART" id="SM00256">
    <property type="entry name" value="FBOX"/>
    <property type="match status" value="1"/>
</dbReference>
<dbReference type="InterPro" id="IPR017451">
    <property type="entry name" value="F-box-assoc_interact_dom"/>
</dbReference>
<evidence type="ECO:0000259" key="1">
    <source>
        <dbReference type="PROSITE" id="PS50181"/>
    </source>
</evidence>
<dbReference type="Pfam" id="PF07734">
    <property type="entry name" value="FBA_1"/>
    <property type="match status" value="1"/>
</dbReference>
<evidence type="ECO:0000313" key="3">
    <source>
        <dbReference type="Proteomes" id="UP000594263"/>
    </source>
</evidence>
<dbReference type="SUPFAM" id="SSF81383">
    <property type="entry name" value="F-box domain"/>
    <property type="match status" value="1"/>
</dbReference>
<dbReference type="InterPro" id="IPR050796">
    <property type="entry name" value="SCF_F-box_component"/>
</dbReference>
<dbReference type="NCBIfam" id="TIGR01640">
    <property type="entry name" value="F_box_assoc_1"/>
    <property type="match status" value="1"/>
</dbReference>
<protein>
    <recommendedName>
        <fullName evidence="1">F-box domain-containing protein</fullName>
    </recommendedName>
</protein>
<dbReference type="InterPro" id="IPR001810">
    <property type="entry name" value="F-box_dom"/>
</dbReference>
<dbReference type="PANTHER" id="PTHR31672:SF13">
    <property type="entry name" value="F-BOX PROTEIN CPR30-LIKE"/>
    <property type="match status" value="1"/>
</dbReference>
<dbReference type="OMA" id="MTTRHRN"/>
<dbReference type="Gramene" id="Kaladp0095s0285.1.v1.1">
    <property type="protein sequence ID" value="Kaladp0095s0285.1.v1.1.CDS.1"/>
    <property type="gene ID" value="Kaladp0095s0285.v1.1"/>
</dbReference>
<dbReference type="AlphaFoldDB" id="A0A7N0V017"/>
<organism evidence="2 3">
    <name type="scientific">Kalanchoe fedtschenkoi</name>
    <name type="common">Lavender scallops</name>
    <name type="synonym">South American air plant</name>
    <dbReference type="NCBI Taxonomy" id="63787"/>
    <lineage>
        <taxon>Eukaryota</taxon>
        <taxon>Viridiplantae</taxon>
        <taxon>Streptophyta</taxon>
        <taxon>Embryophyta</taxon>
        <taxon>Tracheophyta</taxon>
        <taxon>Spermatophyta</taxon>
        <taxon>Magnoliopsida</taxon>
        <taxon>eudicotyledons</taxon>
        <taxon>Gunneridae</taxon>
        <taxon>Pentapetalae</taxon>
        <taxon>Saxifragales</taxon>
        <taxon>Crassulaceae</taxon>
        <taxon>Kalanchoe</taxon>
    </lineage>
</organism>
<evidence type="ECO:0000313" key="2">
    <source>
        <dbReference type="EnsemblPlants" id="Kaladp0095s0285.1.v1.1.CDS.1"/>
    </source>
</evidence>
<dbReference type="PROSITE" id="PS50181">
    <property type="entry name" value="FBOX"/>
    <property type="match status" value="1"/>
</dbReference>
<dbReference type="PANTHER" id="PTHR31672">
    <property type="entry name" value="BNACNNG10540D PROTEIN"/>
    <property type="match status" value="1"/>
</dbReference>
<dbReference type="InterPro" id="IPR036047">
    <property type="entry name" value="F-box-like_dom_sf"/>
</dbReference>